<sequence length="63" mass="7127">MILSQKNLFIGLFLLFLVGLMLNPFGASAQLFESEPPFGNMPIFEGQPIFEGYPPFETRTPFE</sequence>
<organism evidence="1 2">
    <name type="scientific">Candidatus Sungbacteria bacterium RIFCSPHIGHO2_01_FULL_47_32</name>
    <dbReference type="NCBI Taxonomy" id="1802264"/>
    <lineage>
        <taxon>Bacteria</taxon>
        <taxon>Candidatus Sungiibacteriota</taxon>
    </lineage>
</organism>
<protein>
    <submittedName>
        <fullName evidence="1">Uncharacterized protein</fullName>
    </submittedName>
</protein>
<comment type="caution">
    <text evidence="1">The sequence shown here is derived from an EMBL/GenBank/DDBJ whole genome shotgun (WGS) entry which is preliminary data.</text>
</comment>
<evidence type="ECO:0000313" key="2">
    <source>
        <dbReference type="Proteomes" id="UP000177152"/>
    </source>
</evidence>
<reference evidence="1 2" key="1">
    <citation type="journal article" date="2016" name="Nat. Commun.">
        <title>Thousands of microbial genomes shed light on interconnected biogeochemical processes in an aquifer system.</title>
        <authorList>
            <person name="Anantharaman K."/>
            <person name="Brown C.T."/>
            <person name="Hug L.A."/>
            <person name="Sharon I."/>
            <person name="Castelle C.J."/>
            <person name="Probst A.J."/>
            <person name="Thomas B.C."/>
            <person name="Singh A."/>
            <person name="Wilkins M.J."/>
            <person name="Karaoz U."/>
            <person name="Brodie E.L."/>
            <person name="Williams K.H."/>
            <person name="Hubbard S.S."/>
            <person name="Banfield J.F."/>
        </authorList>
    </citation>
    <scope>NUCLEOTIDE SEQUENCE [LARGE SCALE GENOMIC DNA]</scope>
</reference>
<gene>
    <name evidence="1" type="ORF">A2633_03390</name>
</gene>
<dbReference type="EMBL" id="MHQC01000057">
    <property type="protein sequence ID" value="OGZ93541.1"/>
    <property type="molecule type" value="Genomic_DNA"/>
</dbReference>
<evidence type="ECO:0000313" key="1">
    <source>
        <dbReference type="EMBL" id="OGZ93541.1"/>
    </source>
</evidence>
<accession>A0A1G2K4K7</accession>
<dbReference type="Proteomes" id="UP000177152">
    <property type="component" value="Unassembled WGS sequence"/>
</dbReference>
<proteinExistence type="predicted"/>
<dbReference type="AlphaFoldDB" id="A0A1G2K4K7"/>
<name>A0A1G2K4K7_9BACT</name>